<comment type="caution">
    <text evidence="1">The sequence shown here is derived from an EMBL/GenBank/DDBJ whole genome shotgun (WGS) entry which is preliminary data.</text>
</comment>
<dbReference type="EMBL" id="JAYKXH010000005">
    <property type="protein sequence ID" value="KAK7168559.1"/>
    <property type="molecule type" value="Genomic_DNA"/>
</dbReference>
<proteinExistence type="predicted"/>
<name>A0AAN9DB06_9TELE</name>
<accession>A0AAN9DB06</accession>
<keyword evidence="2" id="KW-1185">Reference proteome</keyword>
<sequence length="38" mass="3962">MTTSLGLNDGARGCIIFLKVAATDHLFGHLTELLSGGM</sequence>
<protein>
    <submittedName>
        <fullName evidence="1">Uncharacterized protein</fullName>
    </submittedName>
</protein>
<gene>
    <name evidence="1" type="ORF">R3I93_004777</name>
</gene>
<dbReference type="AlphaFoldDB" id="A0AAN9DB06"/>
<evidence type="ECO:0000313" key="2">
    <source>
        <dbReference type="Proteomes" id="UP001364617"/>
    </source>
</evidence>
<evidence type="ECO:0000313" key="1">
    <source>
        <dbReference type="EMBL" id="KAK7168559.1"/>
    </source>
</evidence>
<organism evidence="1 2">
    <name type="scientific">Phoxinus phoxinus</name>
    <name type="common">Eurasian minnow</name>
    <dbReference type="NCBI Taxonomy" id="58324"/>
    <lineage>
        <taxon>Eukaryota</taxon>
        <taxon>Metazoa</taxon>
        <taxon>Chordata</taxon>
        <taxon>Craniata</taxon>
        <taxon>Vertebrata</taxon>
        <taxon>Euteleostomi</taxon>
        <taxon>Actinopterygii</taxon>
        <taxon>Neopterygii</taxon>
        <taxon>Teleostei</taxon>
        <taxon>Ostariophysi</taxon>
        <taxon>Cypriniformes</taxon>
        <taxon>Leuciscidae</taxon>
        <taxon>Phoxininae</taxon>
        <taxon>Phoxinus</taxon>
    </lineage>
</organism>
<reference evidence="1 2" key="1">
    <citation type="submission" date="2024-02" db="EMBL/GenBank/DDBJ databases">
        <title>Chromosome-level genome assembly of the Eurasian Minnow (Phoxinus phoxinus).</title>
        <authorList>
            <person name="Oriowo T.O."/>
            <person name="Martin S."/>
            <person name="Stange M."/>
            <person name="Chrysostomakis Y."/>
            <person name="Brown T."/>
            <person name="Winkler S."/>
            <person name="Kukowka S."/>
            <person name="Myers E.W."/>
            <person name="Bohne A."/>
        </authorList>
    </citation>
    <scope>NUCLEOTIDE SEQUENCE [LARGE SCALE GENOMIC DNA]</scope>
    <source>
        <strain evidence="1">ZFMK-TIS-60720</strain>
        <tissue evidence="1">Whole Organism</tissue>
    </source>
</reference>
<dbReference type="Proteomes" id="UP001364617">
    <property type="component" value="Unassembled WGS sequence"/>
</dbReference>